<reference evidence="1" key="1">
    <citation type="journal article" date="2014" name="Front. Microbiol.">
        <title>High frequency of phylogenetically diverse reductive dehalogenase-homologous genes in deep subseafloor sedimentary metagenomes.</title>
        <authorList>
            <person name="Kawai M."/>
            <person name="Futagami T."/>
            <person name="Toyoda A."/>
            <person name="Takaki Y."/>
            <person name="Nishi S."/>
            <person name="Hori S."/>
            <person name="Arai W."/>
            <person name="Tsubouchi T."/>
            <person name="Morono Y."/>
            <person name="Uchiyama I."/>
            <person name="Ito T."/>
            <person name="Fujiyama A."/>
            <person name="Inagaki F."/>
            <person name="Takami H."/>
        </authorList>
    </citation>
    <scope>NUCLEOTIDE SEQUENCE</scope>
    <source>
        <strain evidence="1">Expedition CK06-06</strain>
    </source>
</reference>
<feature type="non-terminal residue" evidence="1">
    <location>
        <position position="1"/>
    </location>
</feature>
<sequence>TVTTDPATGRGTIAATINGTVNQDGGEVCECGLEWGLDTGYGVITLTEKKTTGESFSEVIGGLFPNTTYHFRAFATNSVGTSHGADRSFAPALAISRAFALAREEL</sequence>
<dbReference type="EMBL" id="BARU01042713">
    <property type="protein sequence ID" value="GAH87720.1"/>
    <property type="molecule type" value="Genomic_DNA"/>
</dbReference>
<proteinExistence type="predicted"/>
<dbReference type="CDD" id="cd00063">
    <property type="entry name" value="FN3"/>
    <property type="match status" value="1"/>
</dbReference>
<dbReference type="InterPro" id="IPR036116">
    <property type="entry name" value="FN3_sf"/>
</dbReference>
<organism evidence="1">
    <name type="scientific">marine sediment metagenome</name>
    <dbReference type="NCBI Taxonomy" id="412755"/>
    <lineage>
        <taxon>unclassified sequences</taxon>
        <taxon>metagenomes</taxon>
        <taxon>ecological metagenomes</taxon>
    </lineage>
</organism>
<protein>
    <recommendedName>
        <fullName evidence="2">Fibronectin type-III domain-containing protein</fullName>
    </recommendedName>
</protein>
<dbReference type="InterPro" id="IPR013783">
    <property type="entry name" value="Ig-like_fold"/>
</dbReference>
<evidence type="ECO:0000313" key="1">
    <source>
        <dbReference type="EMBL" id="GAH87720.1"/>
    </source>
</evidence>
<dbReference type="InterPro" id="IPR003961">
    <property type="entry name" value="FN3_dom"/>
</dbReference>
<dbReference type="AlphaFoldDB" id="X1K212"/>
<name>X1K212_9ZZZZ</name>
<evidence type="ECO:0008006" key="2">
    <source>
        <dbReference type="Google" id="ProtNLM"/>
    </source>
</evidence>
<dbReference type="Gene3D" id="2.60.40.10">
    <property type="entry name" value="Immunoglobulins"/>
    <property type="match status" value="1"/>
</dbReference>
<comment type="caution">
    <text evidence="1">The sequence shown here is derived from an EMBL/GenBank/DDBJ whole genome shotgun (WGS) entry which is preliminary data.</text>
</comment>
<dbReference type="SUPFAM" id="SSF49265">
    <property type="entry name" value="Fibronectin type III"/>
    <property type="match status" value="1"/>
</dbReference>
<accession>X1K212</accession>
<gene>
    <name evidence="1" type="ORF">S03H2_65575</name>
</gene>